<keyword evidence="1" id="KW-1133">Transmembrane helix</keyword>
<keyword evidence="1" id="KW-0472">Membrane</keyword>
<comment type="caution">
    <text evidence="2">The sequence shown here is derived from an EMBL/GenBank/DDBJ whole genome shotgun (WGS) entry which is preliminary data.</text>
</comment>
<accession>A0A5R9G6A2</accession>
<evidence type="ECO:0000313" key="3">
    <source>
        <dbReference type="Proteomes" id="UP000309676"/>
    </source>
</evidence>
<evidence type="ECO:0000256" key="1">
    <source>
        <dbReference type="SAM" id="Phobius"/>
    </source>
</evidence>
<feature type="transmembrane region" description="Helical" evidence="1">
    <location>
        <begin position="68"/>
        <end position="86"/>
    </location>
</feature>
<keyword evidence="1" id="KW-0812">Transmembrane</keyword>
<dbReference type="AlphaFoldDB" id="A0A5R9G6A2"/>
<organism evidence="2 3">
    <name type="scientific">Paenibacillus antri</name>
    <dbReference type="NCBI Taxonomy" id="2582848"/>
    <lineage>
        <taxon>Bacteria</taxon>
        <taxon>Bacillati</taxon>
        <taxon>Bacillota</taxon>
        <taxon>Bacilli</taxon>
        <taxon>Bacillales</taxon>
        <taxon>Paenibacillaceae</taxon>
        <taxon>Paenibacillus</taxon>
    </lineage>
</organism>
<dbReference type="EMBL" id="VCIW01000010">
    <property type="protein sequence ID" value="TLS51301.1"/>
    <property type="molecule type" value="Genomic_DNA"/>
</dbReference>
<name>A0A5R9G6A2_9BACL</name>
<sequence length="156" mass="17192">MKKNIPPYEMLLWCVALPGFGQFLNGKYLKGVVLIVLEVLINMGAKLNSAIVSSFQGKIEVAIAQVDYQWLMFYPCVYMFSIYDAYKDAGGGLGRHDTLPFVGCAFFGTVGITYSPLFRLFGTPLGPVWCPMLFAAVGLLAGAILRYALMKRDLAD</sequence>
<protein>
    <submittedName>
        <fullName evidence="2">Uncharacterized protein</fullName>
    </submittedName>
</protein>
<feature type="transmembrane region" description="Helical" evidence="1">
    <location>
        <begin position="129"/>
        <end position="149"/>
    </location>
</feature>
<keyword evidence="3" id="KW-1185">Reference proteome</keyword>
<gene>
    <name evidence="2" type="ORF">FE782_16380</name>
</gene>
<dbReference type="RefSeq" id="WP_138195298.1">
    <property type="nucleotide sequence ID" value="NZ_VCIW01000010.1"/>
</dbReference>
<feature type="transmembrane region" description="Helical" evidence="1">
    <location>
        <begin position="98"/>
        <end position="117"/>
    </location>
</feature>
<reference evidence="2 3" key="1">
    <citation type="submission" date="2019-05" db="EMBL/GenBank/DDBJ databases">
        <authorList>
            <person name="Narsing Rao M.P."/>
            <person name="Li W.J."/>
        </authorList>
    </citation>
    <scope>NUCLEOTIDE SEQUENCE [LARGE SCALE GENOMIC DNA]</scope>
    <source>
        <strain evidence="2 3">SYSU_K30003</strain>
    </source>
</reference>
<evidence type="ECO:0000313" key="2">
    <source>
        <dbReference type="EMBL" id="TLS51301.1"/>
    </source>
</evidence>
<dbReference type="OrthoDB" id="1681794at2"/>
<dbReference type="Proteomes" id="UP000309676">
    <property type="component" value="Unassembled WGS sequence"/>
</dbReference>
<proteinExistence type="predicted"/>